<name>A0AC60NU82_IXOPE</name>
<proteinExistence type="predicted"/>
<gene>
    <name evidence="1" type="ORF">HPB47_012209</name>
</gene>
<dbReference type="Proteomes" id="UP000805193">
    <property type="component" value="Unassembled WGS sequence"/>
</dbReference>
<organism evidence="1 2">
    <name type="scientific">Ixodes persulcatus</name>
    <name type="common">Taiga tick</name>
    <dbReference type="NCBI Taxonomy" id="34615"/>
    <lineage>
        <taxon>Eukaryota</taxon>
        <taxon>Metazoa</taxon>
        <taxon>Ecdysozoa</taxon>
        <taxon>Arthropoda</taxon>
        <taxon>Chelicerata</taxon>
        <taxon>Arachnida</taxon>
        <taxon>Acari</taxon>
        <taxon>Parasitiformes</taxon>
        <taxon>Ixodida</taxon>
        <taxon>Ixodoidea</taxon>
        <taxon>Ixodidae</taxon>
        <taxon>Ixodinae</taxon>
        <taxon>Ixodes</taxon>
    </lineage>
</organism>
<accession>A0AC60NU82</accession>
<sequence>MAGVHSDGVLWPEVSNLVELRKVAGEAPVTHWWDNGGHAIAFGRRGRAFVVINNEDRPVENVFETDLPPGLYCDVVTGGKAQTGCKGRMFRVSAEHTSRILVDNAWDVPMVAIHVEARL</sequence>
<reference evidence="1 2" key="1">
    <citation type="journal article" date="2020" name="Cell">
        <title>Large-Scale Comparative Analyses of Tick Genomes Elucidate Their Genetic Diversity and Vector Capacities.</title>
        <authorList>
            <consortium name="Tick Genome and Microbiome Consortium (TIGMIC)"/>
            <person name="Jia N."/>
            <person name="Wang J."/>
            <person name="Shi W."/>
            <person name="Du L."/>
            <person name="Sun Y."/>
            <person name="Zhan W."/>
            <person name="Jiang J.F."/>
            <person name="Wang Q."/>
            <person name="Zhang B."/>
            <person name="Ji P."/>
            <person name="Bell-Sakyi L."/>
            <person name="Cui X.M."/>
            <person name="Yuan T.T."/>
            <person name="Jiang B.G."/>
            <person name="Yang W.F."/>
            <person name="Lam T.T."/>
            <person name="Chang Q.C."/>
            <person name="Ding S.J."/>
            <person name="Wang X.J."/>
            <person name="Zhu J.G."/>
            <person name="Ruan X.D."/>
            <person name="Zhao L."/>
            <person name="Wei J.T."/>
            <person name="Ye R.Z."/>
            <person name="Que T.C."/>
            <person name="Du C.H."/>
            <person name="Zhou Y.H."/>
            <person name="Cheng J.X."/>
            <person name="Dai P.F."/>
            <person name="Guo W.B."/>
            <person name="Han X.H."/>
            <person name="Huang E.J."/>
            <person name="Li L.F."/>
            <person name="Wei W."/>
            <person name="Gao Y.C."/>
            <person name="Liu J.Z."/>
            <person name="Shao H.Z."/>
            <person name="Wang X."/>
            <person name="Wang C.C."/>
            <person name="Yang T.C."/>
            <person name="Huo Q.B."/>
            <person name="Li W."/>
            <person name="Chen H.Y."/>
            <person name="Chen S.E."/>
            <person name="Zhou L.G."/>
            <person name="Ni X.B."/>
            <person name="Tian J.H."/>
            <person name="Sheng Y."/>
            <person name="Liu T."/>
            <person name="Pan Y.S."/>
            <person name="Xia L.Y."/>
            <person name="Li J."/>
            <person name="Zhao F."/>
            <person name="Cao W.C."/>
        </authorList>
    </citation>
    <scope>NUCLEOTIDE SEQUENCE [LARGE SCALE GENOMIC DNA]</scope>
    <source>
        <strain evidence="1">Iper-2018</strain>
    </source>
</reference>
<protein>
    <submittedName>
        <fullName evidence="1">Uncharacterized protein</fullName>
    </submittedName>
</protein>
<evidence type="ECO:0000313" key="2">
    <source>
        <dbReference type="Proteomes" id="UP000805193"/>
    </source>
</evidence>
<comment type="caution">
    <text evidence="1">The sequence shown here is derived from an EMBL/GenBank/DDBJ whole genome shotgun (WGS) entry which is preliminary data.</text>
</comment>
<dbReference type="EMBL" id="JABSTQ010011500">
    <property type="protein sequence ID" value="KAG0410669.1"/>
    <property type="molecule type" value="Genomic_DNA"/>
</dbReference>
<evidence type="ECO:0000313" key="1">
    <source>
        <dbReference type="EMBL" id="KAG0410669.1"/>
    </source>
</evidence>
<keyword evidence="2" id="KW-1185">Reference proteome</keyword>